<evidence type="ECO:0000259" key="1">
    <source>
        <dbReference type="Pfam" id="PF00501"/>
    </source>
</evidence>
<dbReference type="InterPro" id="IPR045851">
    <property type="entry name" value="AMP-bd_C_sf"/>
</dbReference>
<reference evidence="2 3" key="1">
    <citation type="journal article" date="2019" name="Int. J. Syst. Evol. Microbiol.">
        <title>The Global Catalogue of Microorganisms (GCM) 10K type strain sequencing project: providing services to taxonomists for standard genome sequencing and annotation.</title>
        <authorList>
            <consortium name="The Broad Institute Genomics Platform"/>
            <consortium name="The Broad Institute Genome Sequencing Center for Infectious Disease"/>
            <person name="Wu L."/>
            <person name="Ma J."/>
        </authorList>
    </citation>
    <scope>NUCLEOTIDE SEQUENCE [LARGE SCALE GENOMIC DNA]</scope>
    <source>
        <strain evidence="2 3">JCM 6242</strain>
    </source>
</reference>
<gene>
    <name evidence="2" type="ORF">GCM10010517_76070</name>
</gene>
<dbReference type="PROSITE" id="PS00455">
    <property type="entry name" value="AMP_BINDING"/>
    <property type="match status" value="1"/>
</dbReference>
<feature type="domain" description="AMP-dependent synthetase/ligase" evidence="1">
    <location>
        <begin position="17"/>
        <end position="368"/>
    </location>
</feature>
<dbReference type="Pfam" id="PF00501">
    <property type="entry name" value="AMP-binding"/>
    <property type="match status" value="1"/>
</dbReference>
<keyword evidence="3" id="KW-1185">Reference proteome</keyword>
<dbReference type="RefSeq" id="WP_344981612.1">
    <property type="nucleotide sequence ID" value="NZ_BAAAVI010000100.1"/>
</dbReference>
<accession>A0ABN3WBR4</accession>
<keyword evidence="2" id="KW-0436">Ligase</keyword>
<dbReference type="InterPro" id="IPR020845">
    <property type="entry name" value="AMP-binding_CS"/>
</dbReference>
<dbReference type="Proteomes" id="UP001500831">
    <property type="component" value="Unassembled WGS sequence"/>
</dbReference>
<dbReference type="GO" id="GO:0016874">
    <property type="term" value="F:ligase activity"/>
    <property type="evidence" value="ECO:0007669"/>
    <property type="project" value="UniProtKB-KW"/>
</dbReference>
<dbReference type="InterPro" id="IPR000873">
    <property type="entry name" value="AMP-dep_synth/lig_dom"/>
</dbReference>
<comment type="caution">
    <text evidence="2">The sequence shown here is derived from an EMBL/GenBank/DDBJ whole genome shotgun (WGS) entry which is preliminary data.</text>
</comment>
<sequence length="517" mass="56432">MYLTMVERFLHGLELASDRPAIRIGSEVITYRQVHETASSWAGSLMAAGAPRVVGVLAGKSVESYVGLLAVLYTGATVVPLQPNFPAALTRRMIQMAGVETLIADADGLAVLPEIASQETVVRVLETRDVAGRFPTIPVTADPKFTAPVQVTATDRAYILFTSGSTGIPKGVPVTHGGFAHYFEQLHQRCDFVPEDVFAQTYDLNFDPGIHDVFAAWGAGAMMQVVPPSAYRDLPTFLADHEVTVWHSTPSGIWMTREMGGLQKGALPGLRWSFFGGEALRCQDVADWLAAAPASKLENLYGPTEVSIGICWHRWSGEESEKLGVNGTVPIGKVHEGHDFRLVTDKGEQSDEEGELCITGPQLSPGYLDPADDEGRFVEFDGRRWYRTGDRVHANPDGTLAFIGRVDAQVKVHGWRVELAEVDHVMRGCSGVRDAVTVARPAAHGTELIVFYTGAEVPESTLANRVRAVLPASTLPRRYVHLEAFPLNSNRKTDRLALRRMAQELPGGQTGSRPRER</sequence>
<evidence type="ECO:0000313" key="3">
    <source>
        <dbReference type="Proteomes" id="UP001500831"/>
    </source>
</evidence>
<dbReference type="PANTHER" id="PTHR45527">
    <property type="entry name" value="NONRIBOSOMAL PEPTIDE SYNTHETASE"/>
    <property type="match status" value="1"/>
</dbReference>
<dbReference type="Gene3D" id="3.40.50.12780">
    <property type="entry name" value="N-terminal domain of ligase-like"/>
    <property type="match status" value="1"/>
</dbReference>
<name>A0ABN3WBR4_9ACTN</name>
<evidence type="ECO:0000313" key="2">
    <source>
        <dbReference type="EMBL" id="GAA2909618.1"/>
    </source>
</evidence>
<dbReference type="InterPro" id="IPR042099">
    <property type="entry name" value="ANL_N_sf"/>
</dbReference>
<protein>
    <submittedName>
        <fullName evidence="2">D-alanine--poly(Phosphoribitol) ligase</fullName>
    </submittedName>
</protein>
<dbReference type="Gene3D" id="3.30.300.30">
    <property type="match status" value="1"/>
</dbReference>
<dbReference type="SUPFAM" id="SSF56801">
    <property type="entry name" value="Acetyl-CoA synthetase-like"/>
    <property type="match status" value="1"/>
</dbReference>
<dbReference type="PANTHER" id="PTHR45527:SF1">
    <property type="entry name" value="FATTY ACID SYNTHASE"/>
    <property type="match status" value="1"/>
</dbReference>
<dbReference type="EMBL" id="BAAAVI010000100">
    <property type="protein sequence ID" value="GAA2909618.1"/>
    <property type="molecule type" value="Genomic_DNA"/>
</dbReference>
<organism evidence="2 3">
    <name type="scientific">Streptosporangium fragile</name>
    <dbReference type="NCBI Taxonomy" id="46186"/>
    <lineage>
        <taxon>Bacteria</taxon>
        <taxon>Bacillati</taxon>
        <taxon>Actinomycetota</taxon>
        <taxon>Actinomycetes</taxon>
        <taxon>Streptosporangiales</taxon>
        <taxon>Streptosporangiaceae</taxon>
        <taxon>Streptosporangium</taxon>
    </lineage>
</organism>
<proteinExistence type="predicted"/>